<comment type="caution">
    <text evidence="3">The sequence shown here is derived from an EMBL/GenBank/DDBJ whole genome shotgun (WGS) entry which is preliminary data.</text>
</comment>
<feature type="transmembrane region" description="Helical" evidence="2">
    <location>
        <begin position="241"/>
        <end position="261"/>
    </location>
</feature>
<keyword evidence="4" id="KW-1185">Reference proteome</keyword>
<reference evidence="3 4" key="1">
    <citation type="journal article" date="2023" name="Nucleic Acids Res.">
        <title>The hologenome of Daphnia magna reveals possible DNA methylation and microbiome-mediated evolution of the host genome.</title>
        <authorList>
            <person name="Chaturvedi A."/>
            <person name="Li X."/>
            <person name="Dhandapani V."/>
            <person name="Marshall H."/>
            <person name="Kissane S."/>
            <person name="Cuenca-Cambronero M."/>
            <person name="Asole G."/>
            <person name="Calvet F."/>
            <person name="Ruiz-Romero M."/>
            <person name="Marangio P."/>
            <person name="Guigo R."/>
            <person name="Rago D."/>
            <person name="Mirbahai L."/>
            <person name="Eastwood N."/>
            <person name="Colbourne J.K."/>
            <person name="Zhou J."/>
            <person name="Mallon E."/>
            <person name="Orsini L."/>
        </authorList>
    </citation>
    <scope>NUCLEOTIDE SEQUENCE [LARGE SCALE GENOMIC DNA]</scope>
    <source>
        <strain evidence="3">LRV0_1</strain>
    </source>
</reference>
<dbReference type="EMBL" id="JAOYFB010000001">
    <property type="protein sequence ID" value="KAK4002905.1"/>
    <property type="molecule type" value="Genomic_DNA"/>
</dbReference>
<dbReference type="Proteomes" id="UP001234178">
    <property type="component" value="Unassembled WGS sequence"/>
</dbReference>
<gene>
    <name evidence="3" type="ORF">OUZ56_004699</name>
</gene>
<name>A0ABQ9YQX6_9CRUS</name>
<accession>A0ABQ9YQX6</accession>
<keyword evidence="2" id="KW-0812">Transmembrane</keyword>
<evidence type="ECO:0000313" key="3">
    <source>
        <dbReference type="EMBL" id="KAK4002905.1"/>
    </source>
</evidence>
<proteinExistence type="predicted"/>
<keyword evidence="2" id="KW-0472">Membrane</keyword>
<sequence>MGLLEEARAGQVDKWKRDGCPKRPQRSQRYHVESGKKREWQHLETTAVAIDASASVLASNNGRQSYHYGDLKFRTGRMEAILCGIYSSFATSFEVSFCLICHLATSYSVTEERILNTIHPQHDDNVISRFFKWECLARLKGTVTTCSDVSSYEERSRPQTGKLLPHLSMNCFQIFVGFHQQIGNLKAWNFRCKAWKKNQNWARDKGRRLFRTSTTDDSTARKAATHANSINQFVRRASKRCFCMCCIIGIFMWEILFALLLNTGGRNSHQLARECGHLLLSIFKAVGPPPTSSSSSN</sequence>
<evidence type="ECO:0000313" key="4">
    <source>
        <dbReference type="Proteomes" id="UP001234178"/>
    </source>
</evidence>
<evidence type="ECO:0000256" key="1">
    <source>
        <dbReference type="SAM" id="MobiDB-lite"/>
    </source>
</evidence>
<protein>
    <submittedName>
        <fullName evidence="3">Uncharacterized protein</fullName>
    </submittedName>
</protein>
<organism evidence="3 4">
    <name type="scientific">Daphnia magna</name>
    <dbReference type="NCBI Taxonomy" id="35525"/>
    <lineage>
        <taxon>Eukaryota</taxon>
        <taxon>Metazoa</taxon>
        <taxon>Ecdysozoa</taxon>
        <taxon>Arthropoda</taxon>
        <taxon>Crustacea</taxon>
        <taxon>Branchiopoda</taxon>
        <taxon>Diplostraca</taxon>
        <taxon>Cladocera</taxon>
        <taxon>Anomopoda</taxon>
        <taxon>Daphniidae</taxon>
        <taxon>Daphnia</taxon>
    </lineage>
</organism>
<feature type="region of interest" description="Disordered" evidence="1">
    <location>
        <begin position="15"/>
        <end position="35"/>
    </location>
</feature>
<keyword evidence="2" id="KW-1133">Transmembrane helix</keyword>
<evidence type="ECO:0000256" key="2">
    <source>
        <dbReference type="SAM" id="Phobius"/>
    </source>
</evidence>